<evidence type="ECO:0000313" key="3">
    <source>
        <dbReference type="EMBL" id="RZS86976.1"/>
    </source>
</evidence>
<dbReference type="SUPFAM" id="SSF51261">
    <property type="entry name" value="Duplicated hybrid motif"/>
    <property type="match status" value="1"/>
</dbReference>
<dbReference type="AlphaFoldDB" id="A0A4Q7NPS9"/>
<sequence length="260" mass="25707">MAASGLGAQGGGVPLQPRSSDPRPPLAAAPRHRALVRALLVAGLGLLPGLLPVPGALPARTAWALPGWRAPLAGPLVVVRGFAPPPVPWAAGHRGVDLAGSDGEQVLAAGDGRVGFAGRVGGLPVAVVASGALRTTYEPVVAVVAVGRAVRAGEVIGTLVTAGSHCAPGACLHWGLLRGTAYLDPLALLGEPVVRLLPQTGPVTLGPVAPAPRRALVADRPAGCGGPVVEQLLLASPGPRRAGCAAAGPPWCASGRCGSR</sequence>
<comment type="caution">
    <text evidence="3">The sequence shown here is derived from an EMBL/GenBank/DDBJ whole genome shotgun (WGS) entry which is preliminary data.</text>
</comment>
<keyword evidence="4" id="KW-1185">Reference proteome</keyword>
<dbReference type="InterPro" id="IPR016047">
    <property type="entry name" value="M23ase_b-sheet_dom"/>
</dbReference>
<name>A0A4Q7NPS9_9ACTN</name>
<organism evidence="3 4">
    <name type="scientific">Motilibacter rhizosphaerae</name>
    <dbReference type="NCBI Taxonomy" id="598652"/>
    <lineage>
        <taxon>Bacteria</taxon>
        <taxon>Bacillati</taxon>
        <taxon>Actinomycetota</taxon>
        <taxon>Actinomycetes</taxon>
        <taxon>Motilibacterales</taxon>
        <taxon>Motilibacteraceae</taxon>
        <taxon>Motilibacter</taxon>
    </lineage>
</organism>
<evidence type="ECO:0000256" key="1">
    <source>
        <dbReference type="SAM" id="MobiDB-lite"/>
    </source>
</evidence>
<feature type="region of interest" description="Disordered" evidence="1">
    <location>
        <begin position="1"/>
        <end position="28"/>
    </location>
</feature>
<dbReference type="EMBL" id="SGXD01000003">
    <property type="protein sequence ID" value="RZS86976.1"/>
    <property type="molecule type" value="Genomic_DNA"/>
</dbReference>
<accession>A0A4Q7NPS9</accession>
<dbReference type="Gene3D" id="2.70.70.10">
    <property type="entry name" value="Glucose Permease (Domain IIA)"/>
    <property type="match status" value="1"/>
</dbReference>
<dbReference type="Pfam" id="PF01551">
    <property type="entry name" value="Peptidase_M23"/>
    <property type="match status" value="1"/>
</dbReference>
<protein>
    <submittedName>
        <fullName evidence="3">Peptidase M23-like protein</fullName>
    </submittedName>
</protein>
<gene>
    <name evidence="3" type="ORF">EV189_2395</name>
</gene>
<evidence type="ECO:0000313" key="4">
    <source>
        <dbReference type="Proteomes" id="UP000293638"/>
    </source>
</evidence>
<dbReference type="InterPro" id="IPR011055">
    <property type="entry name" value="Dup_hybrid_motif"/>
</dbReference>
<reference evidence="3 4" key="1">
    <citation type="submission" date="2019-02" db="EMBL/GenBank/DDBJ databases">
        <title>Genomic Encyclopedia of Type Strains, Phase IV (KMG-IV): sequencing the most valuable type-strain genomes for metagenomic binning, comparative biology and taxonomic classification.</title>
        <authorList>
            <person name="Goeker M."/>
        </authorList>
    </citation>
    <scope>NUCLEOTIDE SEQUENCE [LARGE SCALE GENOMIC DNA]</scope>
    <source>
        <strain evidence="3 4">DSM 45622</strain>
    </source>
</reference>
<evidence type="ECO:0000259" key="2">
    <source>
        <dbReference type="Pfam" id="PF01551"/>
    </source>
</evidence>
<dbReference type="Proteomes" id="UP000293638">
    <property type="component" value="Unassembled WGS sequence"/>
</dbReference>
<proteinExistence type="predicted"/>
<feature type="domain" description="M23ase beta-sheet core" evidence="2">
    <location>
        <begin position="92"/>
        <end position="185"/>
    </location>
</feature>